<feature type="compositionally biased region" description="Polar residues" evidence="1">
    <location>
        <begin position="48"/>
        <end position="71"/>
    </location>
</feature>
<feature type="compositionally biased region" description="Basic residues" evidence="1">
    <location>
        <begin position="38"/>
        <end position="47"/>
    </location>
</feature>
<dbReference type="AlphaFoldDB" id="A0AAD1R1W7"/>
<dbReference type="Proteomes" id="UP001295444">
    <property type="component" value="Chromosome 01"/>
</dbReference>
<dbReference type="EMBL" id="OW240912">
    <property type="protein sequence ID" value="CAH2221918.1"/>
    <property type="molecule type" value="Genomic_DNA"/>
</dbReference>
<sequence>MDSGTLGPCFKGLCSPYPLPRRTLITPPEFCHLRNKGQRVHRTHVHHNSSLQDPSLQFPQNTGTRTSSHQKVLQAAKDQ</sequence>
<evidence type="ECO:0000256" key="1">
    <source>
        <dbReference type="SAM" id="MobiDB-lite"/>
    </source>
</evidence>
<gene>
    <name evidence="2" type="ORF">PECUL_23A009827</name>
</gene>
<proteinExistence type="predicted"/>
<reference evidence="2" key="1">
    <citation type="submission" date="2022-03" db="EMBL/GenBank/DDBJ databases">
        <authorList>
            <person name="Alioto T."/>
            <person name="Alioto T."/>
            <person name="Gomez Garrido J."/>
        </authorList>
    </citation>
    <scope>NUCLEOTIDE SEQUENCE</scope>
</reference>
<evidence type="ECO:0000313" key="2">
    <source>
        <dbReference type="EMBL" id="CAH2221918.1"/>
    </source>
</evidence>
<evidence type="ECO:0000313" key="3">
    <source>
        <dbReference type="Proteomes" id="UP001295444"/>
    </source>
</evidence>
<feature type="non-terminal residue" evidence="2">
    <location>
        <position position="79"/>
    </location>
</feature>
<feature type="region of interest" description="Disordered" evidence="1">
    <location>
        <begin position="38"/>
        <end position="79"/>
    </location>
</feature>
<organism evidence="2 3">
    <name type="scientific">Pelobates cultripes</name>
    <name type="common">Western spadefoot toad</name>
    <dbReference type="NCBI Taxonomy" id="61616"/>
    <lineage>
        <taxon>Eukaryota</taxon>
        <taxon>Metazoa</taxon>
        <taxon>Chordata</taxon>
        <taxon>Craniata</taxon>
        <taxon>Vertebrata</taxon>
        <taxon>Euteleostomi</taxon>
        <taxon>Amphibia</taxon>
        <taxon>Batrachia</taxon>
        <taxon>Anura</taxon>
        <taxon>Pelobatoidea</taxon>
        <taxon>Pelobatidae</taxon>
        <taxon>Pelobates</taxon>
    </lineage>
</organism>
<keyword evidence="3" id="KW-1185">Reference proteome</keyword>
<name>A0AAD1R1W7_PELCU</name>
<accession>A0AAD1R1W7</accession>
<protein>
    <submittedName>
        <fullName evidence="2">Uncharacterized protein</fullName>
    </submittedName>
</protein>